<organism evidence="8 9">
    <name type="scientific">Coccomyxa viridis</name>
    <dbReference type="NCBI Taxonomy" id="1274662"/>
    <lineage>
        <taxon>Eukaryota</taxon>
        <taxon>Viridiplantae</taxon>
        <taxon>Chlorophyta</taxon>
        <taxon>core chlorophytes</taxon>
        <taxon>Trebouxiophyceae</taxon>
        <taxon>Trebouxiophyceae incertae sedis</taxon>
        <taxon>Coccomyxaceae</taxon>
        <taxon>Coccomyxa</taxon>
    </lineage>
</organism>
<reference evidence="8 9" key="1">
    <citation type="submission" date="2024-06" db="EMBL/GenBank/DDBJ databases">
        <authorList>
            <person name="Kraege A."/>
            <person name="Thomma B."/>
        </authorList>
    </citation>
    <scope>NUCLEOTIDE SEQUENCE [LARGE SCALE GENOMIC DNA]</scope>
</reference>
<dbReference type="HAMAP" id="MF_00178">
    <property type="entry name" value="Lumazine_synth"/>
    <property type="match status" value="1"/>
</dbReference>
<keyword evidence="4 7" id="KW-0686">Riboflavin biosynthesis</keyword>
<name>A0ABP1G4D9_9CHLO</name>
<evidence type="ECO:0000313" key="8">
    <source>
        <dbReference type="EMBL" id="CAL5226984.1"/>
    </source>
</evidence>
<proteinExistence type="inferred from homology"/>
<dbReference type="Pfam" id="PF00885">
    <property type="entry name" value="DMRL_synthase"/>
    <property type="match status" value="1"/>
</dbReference>
<evidence type="ECO:0000256" key="7">
    <source>
        <dbReference type="RuleBase" id="RU003795"/>
    </source>
</evidence>
<evidence type="ECO:0000256" key="3">
    <source>
        <dbReference type="ARBA" id="ARBA00012664"/>
    </source>
</evidence>
<dbReference type="CDD" id="cd09209">
    <property type="entry name" value="Lumazine_synthase-I"/>
    <property type="match status" value="1"/>
</dbReference>
<gene>
    <name evidence="8" type="primary">g9870</name>
    <name evidence="8" type="ORF">VP750_LOCUS8890</name>
</gene>
<evidence type="ECO:0000313" key="9">
    <source>
        <dbReference type="Proteomes" id="UP001497392"/>
    </source>
</evidence>
<evidence type="ECO:0000256" key="5">
    <source>
        <dbReference type="ARBA" id="ARBA00022679"/>
    </source>
</evidence>
<comment type="function">
    <text evidence="7">Catalyzes the formation of 6,7-dimethyl-8-ribityllumazine by condensation of 5-amino-6-(D-ribitylamino)uracil with 3,4-dihydroxy-2-butanone 4-phosphate. This is the penultimate step in the biosynthesis of riboflavin.</text>
</comment>
<dbReference type="Gene3D" id="3.40.50.960">
    <property type="entry name" value="Lumazine/riboflavin synthase"/>
    <property type="match status" value="1"/>
</dbReference>
<keyword evidence="5 7" id="KW-0808">Transferase</keyword>
<comment type="catalytic activity">
    <reaction evidence="6 7">
        <text>(2S)-2-hydroxy-3-oxobutyl phosphate + 5-amino-6-(D-ribitylamino)uracil = 6,7-dimethyl-8-(1-D-ribityl)lumazine + phosphate + 2 H2O + H(+)</text>
        <dbReference type="Rhea" id="RHEA:26152"/>
        <dbReference type="ChEBI" id="CHEBI:15377"/>
        <dbReference type="ChEBI" id="CHEBI:15378"/>
        <dbReference type="ChEBI" id="CHEBI:15934"/>
        <dbReference type="ChEBI" id="CHEBI:43474"/>
        <dbReference type="ChEBI" id="CHEBI:58201"/>
        <dbReference type="ChEBI" id="CHEBI:58830"/>
        <dbReference type="EC" id="2.5.1.78"/>
    </reaction>
</comment>
<dbReference type="PANTHER" id="PTHR21058">
    <property type="entry name" value="6,7-DIMETHYL-8-RIBITYLLUMAZINE SYNTHASE DMRL SYNTHASE LUMAZINE SYNTHASE"/>
    <property type="match status" value="1"/>
</dbReference>
<dbReference type="Proteomes" id="UP001497392">
    <property type="component" value="Unassembled WGS sequence"/>
</dbReference>
<evidence type="ECO:0000256" key="6">
    <source>
        <dbReference type="ARBA" id="ARBA00048785"/>
    </source>
</evidence>
<comment type="pathway">
    <text evidence="1 7">Cofactor biosynthesis; riboflavin biosynthesis; riboflavin from 2-hydroxy-3-oxobutyl phosphate and 5-amino-6-(D-ribitylamino)uracil: step 1/2.</text>
</comment>
<dbReference type="EMBL" id="CAXHTA020000016">
    <property type="protein sequence ID" value="CAL5226984.1"/>
    <property type="molecule type" value="Genomic_DNA"/>
</dbReference>
<comment type="similarity">
    <text evidence="2 7">Belongs to the DMRL synthase family.</text>
</comment>
<sequence>MYAALPKADVSASPSRLLLAQGPSAVYLNGPSTSGRQQYTPEKTLNISIGRRGQHGRCVNRRQVLCQAALQANVHIGSLSSNGLRFGVVVARFNELVTKPLLEGVLEGLERHGTIRDEVQVAWVPGSFEMPVVAKAMAKSGKFDAVITVGAVVRGATAHFDAVVGAATSGVLSAGLDAGVPVIFCVMTTDTMEQALDRAGGKAGNKGYEAAVTAIETANVLRSLGQQGFAAPGSNVQQA</sequence>
<dbReference type="NCBIfam" id="TIGR00114">
    <property type="entry name" value="lumazine-synth"/>
    <property type="match status" value="1"/>
</dbReference>
<protein>
    <recommendedName>
        <fullName evidence="3 7">6,7-dimethyl-8-ribityllumazine synthase</fullName>
        <shortName evidence="7">DMRL synthase</shortName>
        <ecNumber evidence="3 7">2.5.1.78</ecNumber>
    </recommendedName>
</protein>
<keyword evidence="9" id="KW-1185">Reference proteome</keyword>
<dbReference type="PANTHER" id="PTHR21058:SF0">
    <property type="entry name" value="6,7-DIMETHYL-8-RIBITYLLUMAZINE SYNTHASE"/>
    <property type="match status" value="1"/>
</dbReference>
<evidence type="ECO:0000256" key="2">
    <source>
        <dbReference type="ARBA" id="ARBA00007424"/>
    </source>
</evidence>
<dbReference type="InterPro" id="IPR036467">
    <property type="entry name" value="LS/RS_sf"/>
</dbReference>
<accession>A0ABP1G4D9</accession>
<evidence type="ECO:0000256" key="1">
    <source>
        <dbReference type="ARBA" id="ARBA00004917"/>
    </source>
</evidence>
<dbReference type="EC" id="2.5.1.78" evidence="3 7"/>
<dbReference type="SUPFAM" id="SSF52121">
    <property type="entry name" value="Lumazine synthase"/>
    <property type="match status" value="1"/>
</dbReference>
<dbReference type="InterPro" id="IPR034964">
    <property type="entry name" value="LS"/>
</dbReference>
<comment type="caution">
    <text evidence="8">The sequence shown here is derived from an EMBL/GenBank/DDBJ whole genome shotgun (WGS) entry which is preliminary data.</text>
</comment>
<dbReference type="InterPro" id="IPR002180">
    <property type="entry name" value="LS/RS"/>
</dbReference>
<evidence type="ECO:0000256" key="4">
    <source>
        <dbReference type="ARBA" id="ARBA00022619"/>
    </source>
</evidence>